<keyword evidence="3 5" id="KW-1133">Transmembrane helix</keyword>
<feature type="transmembrane region" description="Helical" evidence="5">
    <location>
        <begin position="103"/>
        <end position="121"/>
    </location>
</feature>
<accession>A0A927PMJ7</accession>
<feature type="transmembrane region" description="Helical" evidence="5">
    <location>
        <begin position="35"/>
        <end position="60"/>
    </location>
</feature>
<gene>
    <name evidence="7" type="ORF">HT102_09120</name>
</gene>
<dbReference type="GO" id="GO:0005886">
    <property type="term" value="C:plasma membrane"/>
    <property type="evidence" value="ECO:0007669"/>
    <property type="project" value="UniProtKB-SubCell"/>
</dbReference>
<evidence type="ECO:0000256" key="5">
    <source>
        <dbReference type="SAM" id="Phobius"/>
    </source>
</evidence>
<feature type="transmembrane region" description="Helical" evidence="5">
    <location>
        <begin position="157"/>
        <end position="180"/>
    </location>
</feature>
<feature type="transmembrane region" description="Helical" evidence="5">
    <location>
        <begin position="383"/>
        <end position="406"/>
    </location>
</feature>
<evidence type="ECO:0000256" key="3">
    <source>
        <dbReference type="ARBA" id="ARBA00022989"/>
    </source>
</evidence>
<feature type="transmembrane region" description="Helical" evidence="5">
    <location>
        <begin position="192"/>
        <end position="209"/>
    </location>
</feature>
<feature type="domain" description="Major facilitator superfamily (MFS) profile" evidence="6">
    <location>
        <begin position="37"/>
        <end position="438"/>
    </location>
</feature>
<evidence type="ECO:0000259" key="6">
    <source>
        <dbReference type="PROSITE" id="PS50850"/>
    </source>
</evidence>
<dbReference type="GO" id="GO:0022857">
    <property type="term" value="F:transmembrane transporter activity"/>
    <property type="evidence" value="ECO:0007669"/>
    <property type="project" value="InterPro"/>
</dbReference>
<comment type="subcellular location">
    <subcellularLocation>
        <location evidence="1">Cell membrane</location>
        <topology evidence="1">Multi-pass membrane protein</topology>
    </subcellularLocation>
</comment>
<keyword evidence="4 5" id="KW-0472">Membrane</keyword>
<evidence type="ECO:0000313" key="7">
    <source>
        <dbReference type="EMBL" id="MBD8506647.1"/>
    </source>
</evidence>
<evidence type="ECO:0000256" key="4">
    <source>
        <dbReference type="ARBA" id="ARBA00023136"/>
    </source>
</evidence>
<feature type="transmembrane region" description="Helical" evidence="5">
    <location>
        <begin position="412"/>
        <end position="431"/>
    </location>
</feature>
<feature type="transmembrane region" description="Helical" evidence="5">
    <location>
        <begin position="66"/>
        <end position="91"/>
    </location>
</feature>
<dbReference type="SUPFAM" id="SSF103473">
    <property type="entry name" value="MFS general substrate transporter"/>
    <property type="match status" value="1"/>
</dbReference>
<dbReference type="Proteomes" id="UP000642993">
    <property type="component" value="Unassembled WGS sequence"/>
</dbReference>
<dbReference type="PANTHER" id="PTHR23523">
    <property type="match status" value="1"/>
</dbReference>
<dbReference type="InterPro" id="IPR011701">
    <property type="entry name" value="MFS"/>
</dbReference>
<feature type="transmembrane region" description="Helical" evidence="5">
    <location>
        <begin position="325"/>
        <end position="345"/>
    </location>
</feature>
<dbReference type="InterPro" id="IPR036259">
    <property type="entry name" value="MFS_trans_sf"/>
</dbReference>
<keyword evidence="8" id="KW-1185">Reference proteome</keyword>
<evidence type="ECO:0000256" key="1">
    <source>
        <dbReference type="ARBA" id="ARBA00004651"/>
    </source>
</evidence>
<keyword evidence="2 5" id="KW-0812">Transmembrane</keyword>
<feature type="transmembrane region" description="Helical" evidence="5">
    <location>
        <begin position="299"/>
        <end position="318"/>
    </location>
</feature>
<dbReference type="InterPro" id="IPR052524">
    <property type="entry name" value="MFS_Cyanate_Porter"/>
</dbReference>
<organism evidence="7 8">
    <name type="scientific">Lolliginicoccus lacisalsi</name>
    <dbReference type="NCBI Taxonomy" id="2742202"/>
    <lineage>
        <taxon>Bacteria</taxon>
        <taxon>Bacillati</taxon>
        <taxon>Actinomycetota</taxon>
        <taxon>Actinomycetes</taxon>
        <taxon>Mycobacteriales</taxon>
        <taxon>Hoyosellaceae</taxon>
        <taxon>Lolliginicoccus</taxon>
    </lineage>
</organism>
<feature type="transmembrane region" description="Helical" evidence="5">
    <location>
        <begin position="127"/>
        <end position="145"/>
    </location>
</feature>
<dbReference type="PANTHER" id="PTHR23523:SF2">
    <property type="entry name" value="2-NITROIMIDAZOLE TRANSPORTER"/>
    <property type="match status" value="1"/>
</dbReference>
<name>A0A927PMJ7_9ACTN</name>
<dbReference type="AlphaFoldDB" id="A0A927PMJ7"/>
<dbReference type="RefSeq" id="WP_192039091.1">
    <property type="nucleotide sequence ID" value="NZ_JACYWE010000004.1"/>
</dbReference>
<protein>
    <submittedName>
        <fullName evidence="7">MFS transporter</fullName>
    </submittedName>
</protein>
<feature type="transmembrane region" description="Helical" evidence="5">
    <location>
        <begin position="351"/>
        <end position="371"/>
    </location>
</feature>
<dbReference type="InterPro" id="IPR020846">
    <property type="entry name" value="MFS_dom"/>
</dbReference>
<sequence>MPPYLPSQAIDSEHATAAPARPAARMAWRPWRGRALVLLGVVLAAFTLRLAVTSFTPLIADIGTDIGFGSVMAGVFGMSAPAMFAIAGITAPRIMGRIELERVALLSVVLTTAGLALRPFMGSSTTMLAATVLALYGMGIGNIVLPPLVKRYFSDRLALISTLYITFVQLGTVVPAVVAIPVADQHGWRASLAIWAFVAAAAVLPWIGLRNAFKSNAYKSNAFTSHASTTAAPALPGDPATTARTMMVAPSTGRPWRSPVGWGLAVMFGMTSLITYSFLTWLPTMLTDAGIDRVDAGAYLGVFIFSGLFAIMLVPAITTRMTNPFPLALASMTSLAIGMAGLAIAPAAYPLAWAILLGLGPSTFPMALTLINLRTRSAHAAGSLSGFTQGLGYLLACGGPLLVGLLHDATGGWNLALGLLAVAMVTLITGAHHACKPRVIEDTWH</sequence>
<dbReference type="PROSITE" id="PS50850">
    <property type="entry name" value="MFS"/>
    <property type="match status" value="1"/>
</dbReference>
<dbReference type="Pfam" id="PF07690">
    <property type="entry name" value="MFS_1"/>
    <property type="match status" value="1"/>
</dbReference>
<evidence type="ECO:0000256" key="2">
    <source>
        <dbReference type="ARBA" id="ARBA00022692"/>
    </source>
</evidence>
<comment type="caution">
    <text evidence="7">The sequence shown here is derived from an EMBL/GenBank/DDBJ whole genome shotgun (WGS) entry which is preliminary data.</text>
</comment>
<dbReference type="Gene3D" id="1.20.1250.20">
    <property type="entry name" value="MFS general substrate transporter like domains"/>
    <property type="match status" value="2"/>
</dbReference>
<proteinExistence type="predicted"/>
<dbReference type="EMBL" id="JACYWE010000004">
    <property type="protein sequence ID" value="MBD8506647.1"/>
    <property type="molecule type" value="Genomic_DNA"/>
</dbReference>
<feature type="transmembrane region" description="Helical" evidence="5">
    <location>
        <begin position="260"/>
        <end position="279"/>
    </location>
</feature>
<reference evidence="7" key="1">
    <citation type="submission" date="2020-09" db="EMBL/GenBank/DDBJ databases">
        <title>Hoyosella lacisalsi sp. nov., a halotolerant actinobacterium isolated from soil of Lake Gudzhirganskoe.</title>
        <authorList>
            <person name="Yang Q."/>
            <person name="Guo P.Y."/>
            <person name="Liu S.W."/>
            <person name="Li F.N."/>
            <person name="Sun C.H."/>
        </authorList>
    </citation>
    <scope>NUCLEOTIDE SEQUENCE</scope>
    <source>
        <strain evidence="7">G463</strain>
    </source>
</reference>
<evidence type="ECO:0000313" key="8">
    <source>
        <dbReference type="Proteomes" id="UP000642993"/>
    </source>
</evidence>